<dbReference type="Proteomes" id="UP001219037">
    <property type="component" value="Chromosome"/>
</dbReference>
<name>A0ABY8H7Z7_9MICC</name>
<dbReference type="EMBL" id="CP121252">
    <property type="protein sequence ID" value="WFP17273.1"/>
    <property type="molecule type" value="Genomic_DNA"/>
</dbReference>
<proteinExistence type="predicted"/>
<protein>
    <submittedName>
        <fullName evidence="1">Uncharacterized protein</fullName>
    </submittedName>
</protein>
<sequence>MTSLPLWFTDVASAMELGDPQLDDERLRNFLTAVQSRAQGEDLDILLGGFLAGYATGMAEGSEQADFNRAHRAALGFLTHHLRADTDR</sequence>
<evidence type="ECO:0000313" key="2">
    <source>
        <dbReference type="Proteomes" id="UP001219037"/>
    </source>
</evidence>
<reference evidence="1 2" key="1">
    <citation type="submission" date="2023-04" db="EMBL/GenBank/DDBJ databases">
        <title>Funneling lignin-derived compounds into biodiesel using alkali-halophilic Citricoccus sp. P2.</title>
        <authorList>
            <person name="Luo C.-B."/>
        </authorList>
    </citation>
    <scope>NUCLEOTIDE SEQUENCE [LARGE SCALE GENOMIC DNA]</scope>
    <source>
        <strain evidence="1 2">P2</strain>
    </source>
</reference>
<gene>
    <name evidence="1" type="ORF">P8192_03935</name>
</gene>
<keyword evidence="2" id="KW-1185">Reference proteome</keyword>
<organism evidence="1 2">
    <name type="scientific">Citricoccus muralis</name>
    <dbReference type="NCBI Taxonomy" id="169134"/>
    <lineage>
        <taxon>Bacteria</taxon>
        <taxon>Bacillati</taxon>
        <taxon>Actinomycetota</taxon>
        <taxon>Actinomycetes</taxon>
        <taxon>Micrococcales</taxon>
        <taxon>Micrococcaceae</taxon>
        <taxon>Citricoccus</taxon>
    </lineage>
</organism>
<evidence type="ECO:0000313" key="1">
    <source>
        <dbReference type="EMBL" id="WFP17273.1"/>
    </source>
</evidence>
<dbReference type="RefSeq" id="WP_270106037.1">
    <property type="nucleotide sequence ID" value="NZ_CP121252.1"/>
</dbReference>
<accession>A0ABY8H7Z7</accession>